<gene>
    <name evidence="1" type="ORF">DXH78_02510</name>
</gene>
<name>A0A371B7G4_9BRAD</name>
<dbReference type="PANTHER" id="PTHR38589">
    <property type="entry name" value="BLR0621 PROTEIN"/>
    <property type="match status" value="1"/>
</dbReference>
<evidence type="ECO:0000313" key="2">
    <source>
        <dbReference type="Proteomes" id="UP000263993"/>
    </source>
</evidence>
<evidence type="ECO:0008006" key="3">
    <source>
        <dbReference type="Google" id="ProtNLM"/>
    </source>
</evidence>
<reference evidence="2" key="1">
    <citation type="submission" date="2018-08" db="EMBL/GenBank/DDBJ databases">
        <authorList>
            <person name="Kim S.-J."/>
            <person name="Jung G.-Y."/>
        </authorList>
    </citation>
    <scope>NUCLEOTIDE SEQUENCE [LARGE SCALE GENOMIC DNA]</scope>
    <source>
        <strain evidence="2">GY_H</strain>
    </source>
</reference>
<dbReference type="EMBL" id="QRGO01000001">
    <property type="protein sequence ID" value="RDV03555.1"/>
    <property type="molecule type" value="Genomic_DNA"/>
</dbReference>
<organism evidence="1 2">
    <name type="scientific">Undibacter mobilis</name>
    <dbReference type="NCBI Taxonomy" id="2292256"/>
    <lineage>
        <taxon>Bacteria</taxon>
        <taxon>Pseudomonadati</taxon>
        <taxon>Pseudomonadota</taxon>
        <taxon>Alphaproteobacteria</taxon>
        <taxon>Hyphomicrobiales</taxon>
        <taxon>Nitrobacteraceae</taxon>
        <taxon>Undibacter</taxon>
    </lineage>
</organism>
<proteinExistence type="predicted"/>
<comment type="caution">
    <text evidence="1">The sequence shown here is derived from an EMBL/GenBank/DDBJ whole genome shotgun (WGS) entry which is preliminary data.</text>
</comment>
<evidence type="ECO:0000313" key="1">
    <source>
        <dbReference type="EMBL" id="RDV03555.1"/>
    </source>
</evidence>
<protein>
    <recommendedName>
        <fullName evidence="3">YkuD domain-containing protein</fullName>
    </recommendedName>
</protein>
<dbReference type="PANTHER" id="PTHR38589:SF1">
    <property type="entry name" value="BLR0621 PROTEIN"/>
    <property type="match status" value="1"/>
</dbReference>
<keyword evidence="2" id="KW-1185">Reference proteome</keyword>
<dbReference type="AlphaFoldDB" id="A0A371B7G4"/>
<dbReference type="Proteomes" id="UP000263993">
    <property type="component" value="Unassembled WGS sequence"/>
</dbReference>
<sequence>MAILLLLAPSLALAQTCPVPLANARKLVLVTPDTITSTTATLRRFTRTSAGAAWRADAEPVTATIGRGGTAWSHAFRSYALAGEPVKIDGDKRVPAGIYPIGRSFGFGPSRLKGYLRIEEGMTCVDDPSSPAYNTITSRAQVGWKVGGENMWRVPEYRRGLVIDYPTNRTAKAGSCIFIHVRKPGAPGTSGCVSLPEPEVERLQQFASGGAVLAVVPRAALGRFGGCLPD</sequence>
<accession>A0A371B7G4</accession>